<dbReference type="Gene3D" id="3.10.129.10">
    <property type="entry name" value="Hotdog Thioesterase"/>
    <property type="match status" value="1"/>
</dbReference>
<evidence type="ECO:0000313" key="4">
    <source>
        <dbReference type="Proteomes" id="UP001597326"/>
    </source>
</evidence>
<dbReference type="SUPFAM" id="SSF54637">
    <property type="entry name" value="Thioesterase/thiol ester dehydrase-isomerase"/>
    <property type="match status" value="2"/>
</dbReference>
<dbReference type="PRINTS" id="PR01483">
    <property type="entry name" value="FASYNTHASE"/>
</dbReference>
<gene>
    <name evidence="3" type="ORF">ACFSCS_12435</name>
</gene>
<sequence>MAADQLGRVVLPTLPGVGPLIGRAAATSFGRPGPDRGIPQRSVAVEDHHCDPERLAAYARVCGFGLRDQLPATWLHVLTFPLQAWLMSRRDFPFALAGILHVSNDMTLHRAVGADEPLTLEVEARNLRPHRKGVTFDMCGTAHVGEELVWEGTSVYLAGGKKLPGEPVPGLRLDAPEVVPSQRWTLPGDLGRRYAAVSGDVNPIHLHPLGSRLFGLKRPIIHGMWTHARAMAALQARIPEAHRIQVQFTKPLSLPGRANFGVVESDGLARFAVVNSDGSKPYLIGEVSWPVA</sequence>
<feature type="domain" description="MaoC-like" evidence="2">
    <location>
        <begin position="192"/>
        <end position="262"/>
    </location>
</feature>
<dbReference type="InterPro" id="IPR029069">
    <property type="entry name" value="HotDog_dom_sf"/>
</dbReference>
<accession>A0ABW4RXB5</accession>
<comment type="similarity">
    <text evidence="1">Belongs to the enoyl-CoA hydratase/isomerase family.</text>
</comment>
<evidence type="ECO:0000313" key="3">
    <source>
        <dbReference type="EMBL" id="MFD1890983.1"/>
    </source>
</evidence>
<protein>
    <submittedName>
        <fullName evidence="3">MaoC family dehydratase</fullName>
    </submittedName>
</protein>
<dbReference type="InterPro" id="IPR003965">
    <property type="entry name" value="Fatty_acid_synthase"/>
</dbReference>
<dbReference type="EMBL" id="JBHUFZ010000028">
    <property type="protein sequence ID" value="MFD1890983.1"/>
    <property type="molecule type" value="Genomic_DNA"/>
</dbReference>
<reference evidence="4" key="1">
    <citation type="journal article" date="2019" name="Int. J. Syst. Evol. Microbiol.">
        <title>The Global Catalogue of Microorganisms (GCM) 10K type strain sequencing project: providing services to taxonomists for standard genome sequencing and annotation.</title>
        <authorList>
            <consortium name="The Broad Institute Genomics Platform"/>
            <consortium name="The Broad Institute Genome Sequencing Center for Infectious Disease"/>
            <person name="Wu L."/>
            <person name="Ma J."/>
        </authorList>
    </citation>
    <scope>NUCLEOTIDE SEQUENCE [LARGE SCALE GENOMIC DNA]</scope>
    <source>
        <strain evidence="4">CAIM 431</strain>
    </source>
</reference>
<organism evidence="3 4">
    <name type="scientific">Luteococcus peritonei</name>
    <dbReference type="NCBI Taxonomy" id="88874"/>
    <lineage>
        <taxon>Bacteria</taxon>
        <taxon>Bacillati</taxon>
        <taxon>Actinomycetota</taxon>
        <taxon>Actinomycetes</taxon>
        <taxon>Propionibacteriales</taxon>
        <taxon>Propionibacteriaceae</taxon>
        <taxon>Luteococcus</taxon>
    </lineage>
</organism>
<proteinExistence type="inferred from homology"/>
<dbReference type="InterPro" id="IPR002539">
    <property type="entry name" value="MaoC-like_dom"/>
</dbReference>
<keyword evidence="4" id="KW-1185">Reference proteome</keyword>
<name>A0ABW4RXB5_9ACTN</name>
<evidence type="ECO:0000256" key="1">
    <source>
        <dbReference type="ARBA" id="ARBA00005254"/>
    </source>
</evidence>
<evidence type="ECO:0000259" key="2">
    <source>
        <dbReference type="Pfam" id="PF01575"/>
    </source>
</evidence>
<dbReference type="PANTHER" id="PTHR43841">
    <property type="entry name" value="3-HYDROXYACYL-THIOESTER DEHYDRATASE HTDX-RELATED"/>
    <property type="match status" value="1"/>
</dbReference>
<dbReference type="RefSeq" id="WP_343874384.1">
    <property type="nucleotide sequence ID" value="NZ_BAAAIX010000026.1"/>
</dbReference>
<comment type="caution">
    <text evidence="3">The sequence shown here is derived from an EMBL/GenBank/DDBJ whole genome shotgun (WGS) entry which is preliminary data.</text>
</comment>
<dbReference type="Proteomes" id="UP001597326">
    <property type="component" value="Unassembled WGS sequence"/>
</dbReference>
<dbReference type="Pfam" id="PF01575">
    <property type="entry name" value="MaoC_dehydratas"/>
    <property type="match status" value="1"/>
</dbReference>
<dbReference type="PANTHER" id="PTHR43841:SF1">
    <property type="entry name" value="3-HYDROXYACYL-THIOESTER DEHYDRATASE X"/>
    <property type="match status" value="1"/>
</dbReference>